<feature type="domain" description="Carrier" evidence="5">
    <location>
        <begin position="2506"/>
        <end position="2581"/>
    </location>
</feature>
<keyword evidence="3" id="KW-0596">Phosphopantetheine</keyword>
<dbReference type="PANTHER" id="PTHR45398">
    <property type="match status" value="1"/>
</dbReference>
<dbReference type="CDD" id="cd05930">
    <property type="entry name" value="A_NRPS"/>
    <property type="match status" value="1"/>
</dbReference>
<evidence type="ECO:0000256" key="2">
    <source>
        <dbReference type="ARBA" id="ARBA00006432"/>
    </source>
</evidence>
<evidence type="ECO:0000256" key="4">
    <source>
        <dbReference type="ARBA" id="ARBA00022553"/>
    </source>
</evidence>
<dbReference type="Gene3D" id="3.30.559.10">
    <property type="entry name" value="Chloramphenicol acetyltransferase-like domain"/>
    <property type="match status" value="4"/>
</dbReference>
<dbReference type="InterPro" id="IPR045851">
    <property type="entry name" value="AMP-bd_C_sf"/>
</dbReference>
<dbReference type="EMBL" id="CP031641">
    <property type="protein sequence ID" value="AXO88721.1"/>
    <property type="molecule type" value="Genomic_DNA"/>
</dbReference>
<evidence type="ECO:0000313" key="7">
    <source>
        <dbReference type="Proteomes" id="UP000258127"/>
    </source>
</evidence>
<dbReference type="CDD" id="cd12116">
    <property type="entry name" value="A_NRPS_Ta1_like"/>
    <property type="match status" value="1"/>
</dbReference>
<evidence type="ECO:0000256" key="1">
    <source>
        <dbReference type="ARBA" id="ARBA00001957"/>
    </source>
</evidence>
<evidence type="ECO:0000313" key="6">
    <source>
        <dbReference type="EMBL" id="AXO88721.1"/>
    </source>
</evidence>
<dbReference type="GO" id="GO:0044550">
    <property type="term" value="P:secondary metabolite biosynthetic process"/>
    <property type="evidence" value="ECO:0007669"/>
    <property type="project" value="UniProtKB-ARBA"/>
</dbReference>
<dbReference type="CDD" id="cd17643">
    <property type="entry name" value="A_NRPS_Cytc1-like"/>
    <property type="match status" value="1"/>
</dbReference>
<dbReference type="CDD" id="cd19531">
    <property type="entry name" value="LCL_NRPS-like"/>
    <property type="match status" value="2"/>
</dbReference>
<accession>A0AAI8KBG3</accession>
<dbReference type="PROSITE" id="PS50075">
    <property type="entry name" value="CARRIER"/>
    <property type="match status" value="3"/>
</dbReference>
<dbReference type="InterPro" id="IPR020845">
    <property type="entry name" value="AMP-binding_CS"/>
</dbReference>
<dbReference type="InterPro" id="IPR020806">
    <property type="entry name" value="PKS_PP-bd"/>
</dbReference>
<comment type="similarity">
    <text evidence="2">Belongs to the ATP-dependent AMP-binding enzyme family.</text>
</comment>
<dbReference type="Proteomes" id="UP000258127">
    <property type="component" value="Chromosome"/>
</dbReference>
<dbReference type="PROSITE" id="PS00012">
    <property type="entry name" value="PHOSPHOPANTETHEINE"/>
    <property type="match status" value="3"/>
</dbReference>
<dbReference type="GO" id="GO:0003824">
    <property type="term" value="F:catalytic activity"/>
    <property type="evidence" value="ECO:0007669"/>
    <property type="project" value="InterPro"/>
</dbReference>
<dbReference type="InterPro" id="IPR006162">
    <property type="entry name" value="Ppantetheine_attach_site"/>
</dbReference>
<protein>
    <submittedName>
        <fullName evidence="6">Amino acid adenylation domain-containing protein</fullName>
    </submittedName>
</protein>
<dbReference type="InterPro" id="IPR010071">
    <property type="entry name" value="AA_adenyl_dom"/>
</dbReference>
<keyword evidence="7" id="KW-1185">Reference proteome</keyword>
<dbReference type="FunFam" id="3.40.50.980:FF:000002">
    <property type="entry name" value="Enterobactin synthetase component F"/>
    <property type="match status" value="1"/>
</dbReference>
<dbReference type="RefSeq" id="WP_116888447.1">
    <property type="nucleotide sequence ID" value="NZ_CP031641.1"/>
</dbReference>
<sequence>MSGSTAVRIAQRFVGLPLEQRRQFLAKLREQGKDFSLLPVVESRHGVDSLPLSFAQQRLLFLWQLEPHSAAYNMAAALRLRGRLDEQALQRAFDHLLARHEVLRTVFVTEGEQPRQMVLPPSPLPLQRIDLSAVPGEQREAALAAQVEQASEQPFDLLSGPLLRASLYRLADEEQVLLVSMHHIVSDGWSMDVMVREFVHGYQAFSQGQMPQLPDLPVQYADYAIWQRRWLEAGEGERQLDYWRGQLGEEQPLLDVASDFARPLTQSFEGQTLSFDFGAELSRRLSASARAQGMTLFMLVLCGFSLFVSRLSGQRDIRIGVPNANRGRAEVEGLIGFFVNTQVLRCQVDERLSFDALLGQVREAVLGAQAHQELPFEQLVDALVPERNLGHNPLFQVKFNQNVGMQRQRTLALPGLSVAEYPLDKAGTHFDLALDITDDGQLIHGQITYASDLYRDDTVQAFIPAFLHLLGQLLDAPHLPLHRLAPSVAPVAAFAAVPLVLEQWQRQVQAQPDALAARSPEQRLSFAALDQAANRLAHHLRAQGIAPGQPVAVLMERSLDWLTALLGILKAGAVYMPLDTKAPDARLQQMLAAAQAKALLVAADDPRVQRLEVAGCQGLVFSPGQWQAQPDCAPTLSLWAESPAYIIHTSGSTGQPKGVLVSHGALASYVAGLLERLALAPQASMALVSTIAADLGHTVLFGALCSGRTLHVLPEALGFDPDAFARYMAEQRVGVLKIVPGHLAALLQAGEPAAALPEHALILGGEACPPALLEQVRRLKPGCRLINHYGPSETTVGVLTHEIAELAADARSVPVGQALPAAHALLLDEVLNPVADQVAGELYIGGASVAQGYLGQPGLTAERFVPDPAQPGARLYRSGDRLRRNRLGQLEFIGRADDQVKVRGYRIEPAEVSRVLLGLEGVGEAVVLAVPMDGDAERLHLVAWCVPRAGHALEAEVLRQQLQALLPDYMVPTQLVLLERLPLTANGKLDKRALPAPGAPRQQFVAPQDIVEQTLAAIWCEVLKLEQVGSTDNFFELGGDSILSLQIIARAKRQGLKLSPKQLFEKQTIGQLAAVAKIIEKKTAQPVVEQVTGHLPLLPIQARFFDTDIVQRGHWNQALMLQPVQPLRAEWLRTALHALVMQHDALRLRFVQGEAWQAEFHSAVDADLLWTRQLDDPDTLTALADSAQRSLDLSHGPLLRAVLVTLPDATQRVLLVIHHLVVDGVSWRVLLEDLQQAYRAVASGQAVSLPAKSSSLKAWAERLGLYAQSPALQAEAKYWLACLEAPVSPLPLDDANAARTQREVAHATSRLDAQQTRALLQVAPAAYHTQVNDLLLTALAQVLCEWTDSPSVLIQLEGHGREDLFDELDLSRTVGWFSSLFPVRLTPGSGALGAGLCAIKEQLRGVPNKGIGYGILRYLGEPALRARLQAAPQPQVTFNYLGQFDGSFAEAEGALFRPARESSGATQAEDSPLGNWLSINGQVYQGELELDWSFSQAVLRPATVQALARRYEQVLGELVEHCARAPHQGVTPSDFPLASVTQAQLDSLALPASDIEDLYPLSPMQQGMLFHSLYAQASGNYINQLRVDVQGLDVARFRQAWQDAVNAHAVLRSSFPQDLPVALQVVRRHVCVPFSEHDRSASATLVEDLDALALAERQAGFDLATSPLLRLSLVRTGDGRHHLIYTSHHILMDGWSSSRLLGEVLQRYAGVTPALGEGRYRDYIQWLQVQDVQVSEGFWHERLAALDEPTRLAQALKGGASGEGQGLHALELDGAQTQRLAEFAREQRVTLNTLVQAAWLMLLQRYTGQSSVAFGATVAGRPADLPGIEEQLGLFINTLPVVARPRPELSVADWVQQVQALNLALREHEHTPLYDIQRWAGRGGEALFDNILVFENYPVAEALQQAAPAGLRFGEVRTQERTNYPLTVVVQVGERLQASLGFDLACFDSSAIAQVAEHFQHLLLQLPDDAQRPLGEVALPPLPLQAIADYPSTESIHALIEAQAARVPEAIALTFAEQSLSYGDLNRRANRLAHKLREQGVGPDVLVGLAVERGIEMIVGLLAILKAGGAYVPLDPEYPQDRLSYMIEDSGIALLVTQQHLLADLPVPASVRSLVLEAELDGYSDDNPEHLTRPDNLAYVIYTSGSTGKPKGTLLPHHNVLRLFKATENWFSFDQNDVWTLFHSYAFDFSVWEIFGALLHGGRLVIVPREVTRSPEDFHQLLVEQGVTVLNQTPSAFKPLMRVACESASDLVLRSVIFGGEALDVPALQPWFERFGTGCDNLVNMYGITETTVHVTYRPIRFEDTQQTSSPIGTAIPDLSMYVLDADFNPVAPGCSGELHVGHAGLARGYHNRPSLTAERFVPDPFSNEGGRLYRTGDLARYRSQAVIEYVGRIDHQVKIRGFRIELGEIEARLHAHEAVREVLVLDIDGAGGKQLAAYLIAQDAQVDHSELREVLKQHLKAQLPDYMVPTHFLVLNAWPLTANGKLDRKALPKPDASQLQKGYVAPRTALEQQLAAIWSEVLNVEQVGLHDNFFELGGHSLLATQVTSRIRQRLNLEVPLRALFESADLATFAQAAAEASASQAPAFTHADRSQPLALSYAQQRQWFLWQLEPDSAAYNIPSALRLTGELDVEALRYSFASLMARHETLRTTFRQQGVSAEQIIHAALPVALDIVEASALSADLPRWIEQQVRQPFDLEQGPLLRARLLRLAADEYVLVLVLHHIVADGWSMPILIEELVDGYQSHLQGREPVRPALAFQYADYAAWQRQWMDAGEQQRQLDYWQQQLGGEQPVLELPTDRPRPAVQQYDGARLPIDLPPALVAQLRQLAARQDVTLFMLLLASFQTLLHRHSGQAAIRVGVPVANRTRAETEGLIGFFVNTQVLDAHFSSPLRFDALLQQVKRTALGAQAHQELPFEQLVEALQPERSLSHSPLFQVMFNHQAQVSGEARQIAGLHLQAITADKHSAPFDLTLDTVEHQGGLSATFTYATSLFDAVSVARLAEHWRNLLQGICDDATQPVEALPLLAVAERERTLYQFNDSATVYPREQSVVQLFEAQVARTPQATAAVLGEQSLSYEALNRRANALAHHLRSCGVGPEVLVGSAVPRSFDLLVGLLAVLKAGGAYVPLDPQFPRDRLAYMLEDSGVELLLTQSALLQQLPIPQQVQCLCLDQALPGSLREDNPPCLTQAQNLAYVIYTSGSTGKPKGVTIRHDALVNFLCSMGRKPGLAVHDKVLALTSLSFDIAALELYLPLLSGACVVLLDEQVNKDPQALLAVIARQGVSVIQATPSTWRMLLDAAAPRAFAGKTVLCGGEALSAELAQRLIDHSGHVWNVYGPTETTIWSACHYLTHSDDVWLGRPLANTRLHVLGDTLQVLPQGARGELLIGGDGLARGYHQRPGLTAERFVPDPYAREPGARLYRTGDLVRYREGGVIEYVGRLDHQVKIRGFRIELGEIEERLLAHPAVRQASVIDIDAATGKQLVAYLVLHHAEDSADSLRAALRSHLKAGLPDYMVPSHWVDVPAMPLTPNGKLDRKALPMPDPRALQPGHVAPVSELERTLAAIWAQVLHVEQVGLQDNFFELGGHSLLIVQVIAQVREQLGVELSLNQLFEQATLADFARLVDSLRGQRASAHDELTKSLEALKRLTAQEIDNLIA</sequence>
<dbReference type="GO" id="GO:0043041">
    <property type="term" value="P:amino acid activation for nonribosomal peptide biosynthetic process"/>
    <property type="evidence" value="ECO:0007669"/>
    <property type="project" value="UniProtKB-ARBA"/>
</dbReference>
<reference evidence="6 7" key="1">
    <citation type="submission" date="2018-08" db="EMBL/GenBank/DDBJ databases">
        <authorList>
            <person name="Lee Y."/>
            <person name="Kakembo D."/>
        </authorList>
    </citation>
    <scope>NUCLEOTIDE SEQUENCE [LARGE SCALE GENOMIC DNA]</scope>
    <source>
        <strain evidence="6 7">JBCS1880</strain>
    </source>
</reference>
<dbReference type="CDD" id="cd19534">
    <property type="entry name" value="E_NRPS"/>
    <property type="match status" value="1"/>
</dbReference>
<dbReference type="SUPFAM" id="SSF47336">
    <property type="entry name" value="ACP-like"/>
    <property type="match status" value="3"/>
</dbReference>
<keyword evidence="4" id="KW-0597">Phosphoprotein</keyword>
<dbReference type="GO" id="GO:0072330">
    <property type="term" value="P:monocarboxylic acid biosynthetic process"/>
    <property type="evidence" value="ECO:0007669"/>
    <property type="project" value="UniProtKB-ARBA"/>
</dbReference>
<dbReference type="InterPro" id="IPR036736">
    <property type="entry name" value="ACP-like_sf"/>
</dbReference>
<dbReference type="InterPro" id="IPR001242">
    <property type="entry name" value="Condensation_dom"/>
</dbReference>
<evidence type="ECO:0000259" key="5">
    <source>
        <dbReference type="PROSITE" id="PS50075"/>
    </source>
</evidence>
<dbReference type="NCBIfam" id="TIGR01733">
    <property type="entry name" value="AA-adenyl-dom"/>
    <property type="match status" value="3"/>
</dbReference>
<gene>
    <name evidence="6" type="ORF">DZC75_12220</name>
</gene>
<name>A0AAI8KBG3_9PSED</name>
<evidence type="ECO:0000256" key="3">
    <source>
        <dbReference type="ARBA" id="ARBA00022450"/>
    </source>
</evidence>
<dbReference type="NCBIfam" id="TIGR01720">
    <property type="entry name" value="NRPS-para261"/>
    <property type="match status" value="1"/>
</dbReference>
<dbReference type="FunFam" id="3.30.559.10:FF:000012">
    <property type="entry name" value="Non-ribosomal peptide synthetase"/>
    <property type="match status" value="2"/>
</dbReference>
<dbReference type="Pfam" id="PF00668">
    <property type="entry name" value="Condensation"/>
    <property type="match status" value="4"/>
</dbReference>
<dbReference type="FunFam" id="3.30.300.30:FF:000010">
    <property type="entry name" value="Enterobactin synthetase component F"/>
    <property type="match status" value="3"/>
</dbReference>
<dbReference type="SMART" id="SM00823">
    <property type="entry name" value="PKS_PP"/>
    <property type="match status" value="3"/>
</dbReference>
<dbReference type="InterPro" id="IPR025110">
    <property type="entry name" value="AMP-bd_C"/>
</dbReference>
<dbReference type="InterPro" id="IPR000873">
    <property type="entry name" value="AMP-dep_synth/lig_dom"/>
</dbReference>
<dbReference type="Gene3D" id="3.30.300.30">
    <property type="match status" value="3"/>
</dbReference>
<dbReference type="SUPFAM" id="SSF52777">
    <property type="entry name" value="CoA-dependent acyltransferases"/>
    <property type="match status" value="8"/>
</dbReference>
<dbReference type="FunFam" id="1.10.1200.10:FF:000016">
    <property type="entry name" value="Non-ribosomal peptide synthase"/>
    <property type="match status" value="1"/>
</dbReference>
<dbReference type="PANTHER" id="PTHR45398:SF1">
    <property type="entry name" value="ENZYME, PUTATIVE (JCVI)-RELATED"/>
    <property type="match status" value="1"/>
</dbReference>
<dbReference type="InterPro" id="IPR009081">
    <property type="entry name" value="PP-bd_ACP"/>
</dbReference>
<dbReference type="NCBIfam" id="NF003417">
    <property type="entry name" value="PRK04813.1"/>
    <property type="match status" value="3"/>
</dbReference>
<dbReference type="FunFam" id="3.40.50.12780:FF:000012">
    <property type="entry name" value="Non-ribosomal peptide synthetase"/>
    <property type="match status" value="2"/>
</dbReference>
<comment type="cofactor">
    <cofactor evidence="1">
        <name>pantetheine 4'-phosphate</name>
        <dbReference type="ChEBI" id="CHEBI:47942"/>
    </cofactor>
</comment>
<organism evidence="6 7">
    <name type="scientific">Pseudomonas parafulva</name>
    <dbReference type="NCBI Taxonomy" id="157782"/>
    <lineage>
        <taxon>Bacteria</taxon>
        <taxon>Pseudomonadati</taxon>
        <taxon>Pseudomonadota</taxon>
        <taxon>Gammaproteobacteria</taxon>
        <taxon>Pseudomonadales</taxon>
        <taxon>Pseudomonadaceae</taxon>
        <taxon>Pseudomonas</taxon>
    </lineage>
</organism>
<dbReference type="InterPro" id="IPR010060">
    <property type="entry name" value="NRPS_synth"/>
</dbReference>
<dbReference type="PROSITE" id="PS00455">
    <property type="entry name" value="AMP_BINDING"/>
    <property type="match status" value="3"/>
</dbReference>
<dbReference type="FunFam" id="2.30.38.10:FF:000001">
    <property type="entry name" value="Non-ribosomal peptide synthetase PvdI"/>
    <property type="match status" value="1"/>
</dbReference>
<dbReference type="FunFam" id="1.10.1200.10:FF:000005">
    <property type="entry name" value="Nonribosomal peptide synthetase 1"/>
    <property type="match status" value="2"/>
</dbReference>
<dbReference type="FunFam" id="3.40.50.980:FF:000001">
    <property type="entry name" value="Non-ribosomal peptide synthetase"/>
    <property type="match status" value="3"/>
</dbReference>
<dbReference type="SUPFAM" id="SSF56801">
    <property type="entry name" value="Acetyl-CoA synthetase-like"/>
    <property type="match status" value="3"/>
</dbReference>
<dbReference type="CDD" id="cd19543">
    <property type="entry name" value="DCL_NRPS"/>
    <property type="match status" value="1"/>
</dbReference>
<dbReference type="Gene3D" id="3.40.50.980">
    <property type="match status" value="6"/>
</dbReference>
<feature type="domain" description="Carrier" evidence="5">
    <location>
        <begin position="1006"/>
        <end position="1080"/>
    </location>
</feature>
<dbReference type="GO" id="GO:0031177">
    <property type="term" value="F:phosphopantetheine binding"/>
    <property type="evidence" value="ECO:0007669"/>
    <property type="project" value="InterPro"/>
</dbReference>
<dbReference type="Gene3D" id="2.30.38.10">
    <property type="entry name" value="Luciferase, Domain 3"/>
    <property type="match status" value="3"/>
</dbReference>
<dbReference type="Pfam" id="PF00550">
    <property type="entry name" value="PP-binding"/>
    <property type="match status" value="3"/>
</dbReference>
<dbReference type="Pfam" id="PF13193">
    <property type="entry name" value="AMP-binding_C"/>
    <property type="match status" value="3"/>
</dbReference>
<proteinExistence type="inferred from homology"/>
<dbReference type="Gene3D" id="3.30.559.30">
    <property type="entry name" value="Nonribosomal peptide synthetase, condensation domain"/>
    <property type="match status" value="4"/>
</dbReference>
<dbReference type="Pfam" id="PF00501">
    <property type="entry name" value="AMP-binding"/>
    <property type="match status" value="3"/>
</dbReference>
<dbReference type="Gene3D" id="1.10.1200.10">
    <property type="entry name" value="ACP-like"/>
    <property type="match status" value="3"/>
</dbReference>
<feature type="domain" description="Carrier" evidence="5">
    <location>
        <begin position="3555"/>
        <end position="3630"/>
    </location>
</feature>
<dbReference type="InterPro" id="IPR023213">
    <property type="entry name" value="CAT-like_dom_sf"/>
</dbReference>